<dbReference type="InParanoid" id="K5WEN9"/>
<dbReference type="EMBL" id="JH972171">
    <property type="protein sequence ID" value="EKM73711.1"/>
    <property type="molecule type" value="Genomic_DNA"/>
</dbReference>
<gene>
    <name evidence="2" type="ORF">AGABI1DRAFT_134214</name>
    <name evidence="1" type="ORF">AGABI1DRAFT_134242</name>
</gene>
<proteinExistence type="predicted"/>
<dbReference type="RefSeq" id="XP_007335662.1">
    <property type="nucleotide sequence ID" value="XM_007335600.1"/>
</dbReference>
<evidence type="ECO:0000313" key="1">
    <source>
        <dbReference type="EMBL" id="EKM73699.1"/>
    </source>
</evidence>
<accession>K5WEN9</accession>
<name>K5WEN9_AGABU</name>
<dbReference type="GeneID" id="18828200"/>
<reference evidence="2" key="2">
    <citation type="submission" date="2012-08" db="EMBL/GenBank/DDBJ databases">
        <title>The genome sequence of the button mushroom Agaricus bisporus reveals mechanisms governing adaptation to a humic-rich ecological niche.</title>
        <authorList>
            <consortium name="DOE Joint Genome Institute"/>
            <person name="Morin E."/>
            <person name="Kohler A."/>
            <person name="Baker A."/>
            <person name="Foulogne-Oriol M."/>
            <person name="Lombard V."/>
            <person name="Nagy L.G."/>
            <person name="Ohm R.A."/>
            <person name="Patyshakuliyeva A."/>
            <person name="Brun A."/>
            <person name="Aerts A.L."/>
            <person name="Bailey A.M."/>
            <person name="Billette C."/>
            <person name="Coutinho P.M."/>
            <person name="Deakin G."/>
            <person name="Doddapaneni H."/>
            <person name="Floudas D."/>
            <person name="Grimwood J."/>
            <person name="Hilden K."/>
            <person name="Kues U."/>
            <person name="LaButti K.M."/>
            <person name="Lapidus A."/>
            <person name="Lindquist E.A."/>
            <person name="Lucas S.M."/>
            <person name="Lundell T."/>
            <person name="Murat C."/>
            <person name="Riley R.W."/>
            <person name="Salamov A.A."/>
            <person name="Schmutz J."/>
            <person name="Subramanian V."/>
            <person name="Wosten H.A.B."/>
            <person name="Xu J."/>
            <person name="Eastwood D.C."/>
            <person name="Foster G.D."/>
            <person name="Sonnenberg A.S.M."/>
            <person name="Cullen D."/>
            <person name="de Vries R.P."/>
            <person name="Hibbett D.S."/>
            <person name="Henrissat B."/>
            <person name="Burton K.S."/>
            <person name="Kerrigan R.W."/>
            <person name="Challen M.P."/>
            <person name="Grigoriev I.V."/>
            <person name="Martin F."/>
        </authorList>
    </citation>
    <scope>NUCLEOTIDE SEQUENCE</scope>
    <source>
        <strain evidence="2">JB137-s8</strain>
    </source>
</reference>
<evidence type="ECO:0000313" key="2">
    <source>
        <dbReference type="EMBL" id="EKM73711.1"/>
    </source>
</evidence>
<reference evidence="3" key="1">
    <citation type="journal article" date="2012" name="Proc. Natl. Acad. Sci. U.S.A.">
        <title>Genome sequence of the button mushroom Agaricus bisporus reveals mechanisms governing adaptation to a humic-rich ecological niche.</title>
        <authorList>
            <person name="Morin E."/>
            <person name="Kohler A."/>
            <person name="Baker A.R."/>
            <person name="Foulongne-Oriol M."/>
            <person name="Lombard V."/>
            <person name="Nagy L.G."/>
            <person name="Ohm R.A."/>
            <person name="Patyshakuliyeva A."/>
            <person name="Brun A."/>
            <person name="Aerts A.L."/>
            <person name="Bailey A.M."/>
            <person name="Billette C."/>
            <person name="Coutinho P.M."/>
            <person name="Deakin G."/>
            <person name="Doddapaneni H."/>
            <person name="Floudas D."/>
            <person name="Grimwood J."/>
            <person name="Hilden K."/>
            <person name="Kuees U."/>
            <person name="LaButti K.M."/>
            <person name="Lapidus A."/>
            <person name="Lindquist E.A."/>
            <person name="Lucas S.M."/>
            <person name="Murat C."/>
            <person name="Riley R.W."/>
            <person name="Salamov A.A."/>
            <person name="Schmutz J."/>
            <person name="Subramanian V."/>
            <person name="Woesten H.A.B."/>
            <person name="Xu J."/>
            <person name="Eastwood D.C."/>
            <person name="Foster G.D."/>
            <person name="Sonnenberg A.S."/>
            <person name="Cullen D."/>
            <person name="de Vries R.P."/>
            <person name="Lundell T."/>
            <person name="Hibbett D.S."/>
            <person name="Henrissat B."/>
            <person name="Burton K.S."/>
            <person name="Kerrigan R.W."/>
            <person name="Challen M.P."/>
            <person name="Grigoriev I.V."/>
            <person name="Martin F."/>
        </authorList>
    </citation>
    <scope>NUCLEOTIDE SEQUENCE [LARGE SCALE GENOMIC DNA]</scope>
    <source>
        <strain evidence="3">JB137-S8 / ATCC MYA-4627 / FGSC 10392</strain>
    </source>
</reference>
<dbReference type="RefSeq" id="XP_007335650.1">
    <property type="nucleotide sequence ID" value="XM_007335588.1"/>
</dbReference>
<dbReference type="KEGG" id="abp:AGABI1DRAFT134242"/>
<keyword evidence="3" id="KW-1185">Reference proteome</keyword>
<organism evidence="2 3">
    <name type="scientific">Agaricus bisporus var. burnettii (strain JB137-S8 / ATCC MYA-4627 / FGSC 10392)</name>
    <name type="common">White button mushroom</name>
    <dbReference type="NCBI Taxonomy" id="597362"/>
    <lineage>
        <taxon>Eukaryota</taxon>
        <taxon>Fungi</taxon>
        <taxon>Dikarya</taxon>
        <taxon>Basidiomycota</taxon>
        <taxon>Agaricomycotina</taxon>
        <taxon>Agaricomycetes</taxon>
        <taxon>Agaricomycetidae</taxon>
        <taxon>Agaricales</taxon>
        <taxon>Agaricineae</taxon>
        <taxon>Agaricaceae</taxon>
        <taxon>Agaricus</taxon>
    </lineage>
</organism>
<dbReference type="HOGENOM" id="CLU_2359212_0_0_1"/>
<dbReference type="Proteomes" id="UP000008493">
    <property type="component" value="Unassembled WGS sequence"/>
</dbReference>
<protein>
    <submittedName>
        <fullName evidence="2">Uncharacterized protein</fullName>
    </submittedName>
</protein>
<dbReference type="EMBL" id="JH972198">
    <property type="protein sequence ID" value="EKM73699.1"/>
    <property type="molecule type" value="Genomic_DNA"/>
</dbReference>
<dbReference type="GeneID" id="18828193"/>
<sequence length="96" mass="10647">MNMADGRDSDDSVEHASAKVSRMPKIITSVPHQFSGSSRVRATVFVAVATKICLSYTSLDTHESSSWAYAWNSGITKLQESRVSVQKYEKSSLTFR</sequence>
<dbReference type="KEGG" id="abp:AGABI1DRAFT134214"/>
<dbReference type="AlphaFoldDB" id="K5WEN9"/>
<evidence type="ECO:0000313" key="3">
    <source>
        <dbReference type="Proteomes" id="UP000008493"/>
    </source>
</evidence>